<dbReference type="InterPro" id="IPR001932">
    <property type="entry name" value="PPM-type_phosphatase-like_dom"/>
</dbReference>
<reference evidence="17" key="1">
    <citation type="journal article" date="2017" name="Nat. Commun.">
        <title>The asparagus genome sheds light on the origin and evolution of a young Y chromosome.</title>
        <authorList>
            <person name="Harkess A."/>
            <person name="Zhou J."/>
            <person name="Xu C."/>
            <person name="Bowers J.E."/>
            <person name="Van der Hulst R."/>
            <person name="Ayyampalayam S."/>
            <person name="Mercati F."/>
            <person name="Riccardi P."/>
            <person name="McKain M.R."/>
            <person name="Kakrana A."/>
            <person name="Tang H."/>
            <person name="Ray J."/>
            <person name="Groenendijk J."/>
            <person name="Arikit S."/>
            <person name="Mathioni S.M."/>
            <person name="Nakano M."/>
            <person name="Shan H."/>
            <person name="Telgmann-Rauber A."/>
            <person name="Kanno A."/>
            <person name="Yue Z."/>
            <person name="Chen H."/>
            <person name="Li W."/>
            <person name="Chen Y."/>
            <person name="Xu X."/>
            <person name="Zhang Y."/>
            <person name="Luo S."/>
            <person name="Chen H."/>
            <person name="Gao J."/>
            <person name="Mao Z."/>
            <person name="Pires J.C."/>
            <person name="Luo M."/>
            <person name="Kudrna D."/>
            <person name="Wing R.A."/>
            <person name="Meyers B.C."/>
            <person name="Yi K."/>
            <person name="Kong H."/>
            <person name="Lavrijsen P."/>
            <person name="Sunseri F."/>
            <person name="Falavigna A."/>
            <person name="Ye Y."/>
            <person name="Leebens-Mack J.H."/>
            <person name="Chen G."/>
        </authorList>
    </citation>
    <scope>NUCLEOTIDE SEQUENCE [LARGE SCALE GENOMIC DNA]</scope>
    <source>
        <strain evidence="17">cv. DH0086</strain>
    </source>
</reference>
<gene>
    <name evidence="16" type="ORF">A4U43_C07F37810</name>
</gene>
<dbReference type="PANTHER" id="PTHR47992">
    <property type="entry name" value="PROTEIN PHOSPHATASE"/>
    <property type="match status" value="1"/>
</dbReference>
<evidence type="ECO:0000256" key="11">
    <source>
        <dbReference type="ARBA" id="ARBA00048336"/>
    </source>
</evidence>
<dbReference type="GO" id="GO:0003723">
    <property type="term" value="F:RNA binding"/>
    <property type="evidence" value="ECO:0007669"/>
    <property type="project" value="UniProtKB-UniRule"/>
</dbReference>
<dbReference type="CDD" id="cd00143">
    <property type="entry name" value="PP2Cc"/>
    <property type="match status" value="1"/>
</dbReference>
<evidence type="ECO:0000313" key="16">
    <source>
        <dbReference type="EMBL" id="ONK65507.1"/>
    </source>
</evidence>
<dbReference type="EC" id="3.1.3.16" evidence="4"/>
<feature type="domain" description="RRM" evidence="14">
    <location>
        <begin position="464"/>
        <end position="535"/>
    </location>
</feature>
<evidence type="ECO:0000256" key="6">
    <source>
        <dbReference type="ARBA" id="ARBA00022801"/>
    </source>
</evidence>
<evidence type="ECO:0000256" key="10">
    <source>
        <dbReference type="ARBA" id="ARBA00047761"/>
    </source>
</evidence>
<dbReference type="Gramene" id="ONK65507">
    <property type="protein sequence ID" value="ONK65507"/>
    <property type="gene ID" value="A4U43_C07F37810"/>
</dbReference>
<keyword evidence="12" id="KW-0694">RNA-binding</keyword>
<dbReference type="AlphaFoldDB" id="A0A5P1EK06"/>
<keyword evidence="7" id="KW-0460">Magnesium</keyword>
<dbReference type="Gene3D" id="3.60.40.10">
    <property type="entry name" value="PPM-type phosphatase domain"/>
    <property type="match status" value="1"/>
</dbReference>
<evidence type="ECO:0000259" key="15">
    <source>
        <dbReference type="PROSITE" id="PS51746"/>
    </source>
</evidence>
<dbReference type="SMART" id="SM00360">
    <property type="entry name" value="RRM"/>
    <property type="match status" value="1"/>
</dbReference>
<feature type="compositionally biased region" description="Basic residues" evidence="13">
    <location>
        <begin position="419"/>
        <end position="446"/>
    </location>
</feature>
<feature type="region of interest" description="Disordered" evidence="13">
    <location>
        <begin position="254"/>
        <end position="465"/>
    </location>
</feature>
<dbReference type="EMBL" id="CM007387">
    <property type="protein sequence ID" value="ONK65507.1"/>
    <property type="molecule type" value="Genomic_DNA"/>
</dbReference>
<evidence type="ECO:0000256" key="2">
    <source>
        <dbReference type="ARBA" id="ARBA00001946"/>
    </source>
</evidence>
<dbReference type="GO" id="GO:0004722">
    <property type="term" value="F:protein serine/threonine phosphatase activity"/>
    <property type="evidence" value="ECO:0007669"/>
    <property type="project" value="UniProtKB-EC"/>
</dbReference>
<feature type="region of interest" description="Disordered" evidence="13">
    <location>
        <begin position="36"/>
        <end position="61"/>
    </location>
</feature>
<dbReference type="Proteomes" id="UP000243459">
    <property type="component" value="Chromosome 7"/>
</dbReference>
<organism evidence="16 17">
    <name type="scientific">Asparagus officinalis</name>
    <name type="common">Garden asparagus</name>
    <dbReference type="NCBI Taxonomy" id="4686"/>
    <lineage>
        <taxon>Eukaryota</taxon>
        <taxon>Viridiplantae</taxon>
        <taxon>Streptophyta</taxon>
        <taxon>Embryophyta</taxon>
        <taxon>Tracheophyta</taxon>
        <taxon>Spermatophyta</taxon>
        <taxon>Magnoliopsida</taxon>
        <taxon>Liliopsida</taxon>
        <taxon>Asparagales</taxon>
        <taxon>Asparagaceae</taxon>
        <taxon>Asparagoideae</taxon>
        <taxon>Asparagus</taxon>
    </lineage>
</organism>
<dbReference type="SUPFAM" id="SSF81606">
    <property type="entry name" value="PP2C-like"/>
    <property type="match status" value="1"/>
</dbReference>
<comment type="cofactor">
    <cofactor evidence="2">
        <name>Mg(2+)</name>
        <dbReference type="ChEBI" id="CHEBI:18420"/>
    </cofactor>
</comment>
<dbReference type="Pfam" id="PF00076">
    <property type="entry name" value="RRM_1"/>
    <property type="match status" value="1"/>
</dbReference>
<dbReference type="Pfam" id="PF00481">
    <property type="entry name" value="PP2C"/>
    <property type="match status" value="1"/>
</dbReference>
<feature type="compositionally biased region" description="Basic residues" evidence="13">
    <location>
        <begin position="380"/>
        <end position="393"/>
    </location>
</feature>
<dbReference type="InterPro" id="IPR000504">
    <property type="entry name" value="RRM_dom"/>
</dbReference>
<dbReference type="PROSITE" id="PS51746">
    <property type="entry name" value="PPM_2"/>
    <property type="match status" value="1"/>
</dbReference>
<keyword evidence="8" id="KW-0904">Protein phosphatase</keyword>
<dbReference type="FunFam" id="3.60.40.10:FF:000010">
    <property type="entry name" value="Probable protein phosphatase 2C 39"/>
    <property type="match status" value="1"/>
</dbReference>
<dbReference type="PROSITE" id="PS50102">
    <property type="entry name" value="RRM"/>
    <property type="match status" value="1"/>
</dbReference>
<dbReference type="OMA" id="MHADVIN"/>
<evidence type="ECO:0000259" key="14">
    <source>
        <dbReference type="PROSITE" id="PS50102"/>
    </source>
</evidence>
<comment type="catalytic activity">
    <reaction evidence="10">
        <text>O-phospho-L-seryl-[protein] + H2O = L-seryl-[protein] + phosphate</text>
        <dbReference type="Rhea" id="RHEA:20629"/>
        <dbReference type="Rhea" id="RHEA-COMP:9863"/>
        <dbReference type="Rhea" id="RHEA-COMP:11604"/>
        <dbReference type="ChEBI" id="CHEBI:15377"/>
        <dbReference type="ChEBI" id="CHEBI:29999"/>
        <dbReference type="ChEBI" id="CHEBI:43474"/>
        <dbReference type="ChEBI" id="CHEBI:83421"/>
        <dbReference type="EC" id="3.1.3.16"/>
    </reaction>
</comment>
<dbReference type="GO" id="GO:0046872">
    <property type="term" value="F:metal ion binding"/>
    <property type="evidence" value="ECO:0007669"/>
    <property type="project" value="UniProtKB-KW"/>
</dbReference>
<dbReference type="InterPro" id="IPR035979">
    <property type="entry name" value="RBD_domain_sf"/>
</dbReference>
<evidence type="ECO:0000256" key="13">
    <source>
        <dbReference type="SAM" id="MobiDB-lite"/>
    </source>
</evidence>
<comment type="catalytic activity">
    <reaction evidence="11">
        <text>O-phospho-L-threonyl-[protein] + H2O = L-threonyl-[protein] + phosphate</text>
        <dbReference type="Rhea" id="RHEA:47004"/>
        <dbReference type="Rhea" id="RHEA-COMP:11060"/>
        <dbReference type="Rhea" id="RHEA-COMP:11605"/>
        <dbReference type="ChEBI" id="CHEBI:15377"/>
        <dbReference type="ChEBI" id="CHEBI:30013"/>
        <dbReference type="ChEBI" id="CHEBI:43474"/>
        <dbReference type="ChEBI" id="CHEBI:61977"/>
        <dbReference type="EC" id="3.1.3.16"/>
    </reaction>
</comment>
<evidence type="ECO:0000313" key="17">
    <source>
        <dbReference type="Proteomes" id="UP000243459"/>
    </source>
</evidence>
<evidence type="ECO:0000256" key="5">
    <source>
        <dbReference type="ARBA" id="ARBA00022723"/>
    </source>
</evidence>
<dbReference type="Gene3D" id="3.30.70.330">
    <property type="match status" value="1"/>
</dbReference>
<accession>A0A5P1EK06</accession>
<dbReference type="InterPro" id="IPR012677">
    <property type="entry name" value="Nucleotide-bd_a/b_plait_sf"/>
</dbReference>
<evidence type="ECO:0000256" key="9">
    <source>
        <dbReference type="ARBA" id="ARBA00023211"/>
    </source>
</evidence>
<keyword evidence="6" id="KW-0378">Hydrolase</keyword>
<keyword evidence="17" id="KW-1185">Reference proteome</keyword>
<protein>
    <recommendedName>
        <fullName evidence="4">protein-serine/threonine phosphatase</fullName>
        <ecNumber evidence="4">3.1.3.16</ecNumber>
    </recommendedName>
</protein>
<keyword evidence="9" id="KW-0464">Manganese</keyword>
<keyword evidence="5" id="KW-0479">Metal-binding</keyword>
<dbReference type="SMART" id="SM00332">
    <property type="entry name" value="PP2Cc"/>
    <property type="match status" value="1"/>
</dbReference>
<evidence type="ECO:0000256" key="1">
    <source>
        <dbReference type="ARBA" id="ARBA00001936"/>
    </source>
</evidence>
<evidence type="ECO:0000256" key="4">
    <source>
        <dbReference type="ARBA" id="ARBA00013081"/>
    </source>
</evidence>
<feature type="compositionally biased region" description="Basic residues" evidence="13">
    <location>
        <begin position="402"/>
        <end position="411"/>
    </location>
</feature>
<evidence type="ECO:0000256" key="8">
    <source>
        <dbReference type="ARBA" id="ARBA00022912"/>
    </source>
</evidence>
<evidence type="ECO:0000256" key="12">
    <source>
        <dbReference type="PROSITE-ProRule" id="PRU00176"/>
    </source>
</evidence>
<evidence type="ECO:0000256" key="7">
    <source>
        <dbReference type="ARBA" id="ARBA00022842"/>
    </source>
</evidence>
<proteinExistence type="inferred from homology"/>
<dbReference type="SMART" id="SM00331">
    <property type="entry name" value="PP2C_SIG"/>
    <property type="match status" value="1"/>
</dbReference>
<feature type="region of interest" description="Disordered" evidence="13">
    <location>
        <begin position="216"/>
        <end position="238"/>
    </location>
</feature>
<feature type="compositionally biased region" description="Basic and acidic residues" evidence="13">
    <location>
        <begin position="216"/>
        <end position="225"/>
    </location>
</feature>
<dbReference type="SUPFAM" id="SSF54928">
    <property type="entry name" value="RNA-binding domain, RBD"/>
    <property type="match status" value="1"/>
</dbReference>
<evidence type="ECO:0000256" key="3">
    <source>
        <dbReference type="ARBA" id="ARBA00006702"/>
    </source>
</evidence>
<comment type="cofactor">
    <cofactor evidence="1">
        <name>Mn(2+)</name>
        <dbReference type="ChEBI" id="CHEBI:29035"/>
    </cofactor>
</comment>
<name>A0A5P1EK06_ASPOF</name>
<dbReference type="InterPro" id="IPR036457">
    <property type="entry name" value="PPM-type-like_dom_sf"/>
</dbReference>
<sequence length="796" mass="88914">MDSAEEAGEGIKEENGSPPVESIGLNLFRNKDTQMDENFEHGGDVPNNGMQGFSDHEYPSSPVMHADVINEAVQSPIIDPNSAAISPAKYPEESLLPIESNENRDDAERSFDYPAGERRFSVQDYQSNDKKEGAEDAYHIAHSEDFVDSNLNETYDNEFHTEDSYSLVHNSLLTGDDNSYVVRSDEALNHHQIAISPALDEATDGVVGNASAKFHSENPEVHAKMDGGNLSAHNEPKEDDYSSIMAASENGGMVWENSSLHSPPRPQNASPSPERQFSISAERSTHSQQSPHAHPSLSQERVSSPANIDNLPVPSPSSSRRKRSPSLEKDSGGRKRPSSRDRSSSKRQKSPSERTTRRDSCRRDGSPRRHGVPSPQKRDSPRRRGRSRSRSPVRRRDSPARRRDHSRRSRSRSPYAKDRYRRSPRRRPSPRRRSPPPSHSHRRSPRRPWAPPANRNTGLGKPGNSLFVAGFSYVTTERDLEKKFSRFGRVTDVRIVRDKRSGESRGFGFLSLERDEDADAVIISSQDPEVCDTGKGKSKASSRKVTYGFHLVEGKLNHAMEDYHVAQFKEVDDREVGLFAIFDGHSGNDVASYLRNNLFDNILNEPGFWTETETAIRRAYQRTDKKILKRKRRDVRKRGGSTSVTVILINGEKLVVGNVGDSRAVISEGGVARQLSVDHEPMKERRAIEKRGGFVTNVKGNVPRVDGQLAMSRAFGDSTLKEHISSDPDVIVEMIESEAGFIILASDGLWKVMSNQEAVNTIKHINDPQEAAAELIEEAVNRKSKDDISCIVVRLL</sequence>
<feature type="compositionally biased region" description="Polar residues" evidence="13">
    <location>
        <begin position="256"/>
        <end position="307"/>
    </location>
</feature>
<dbReference type="InterPro" id="IPR015655">
    <property type="entry name" value="PP2C"/>
</dbReference>
<feature type="domain" description="PPM-type phosphatase" evidence="15">
    <location>
        <begin position="546"/>
        <end position="795"/>
    </location>
</feature>
<comment type="similarity">
    <text evidence="3">Belongs to the PP2C family.</text>
</comment>
<feature type="region of interest" description="Disordered" evidence="13">
    <location>
        <begin position="1"/>
        <end position="24"/>
    </location>
</feature>
<feature type="compositionally biased region" description="Basic and acidic residues" evidence="13">
    <location>
        <begin position="325"/>
        <end position="367"/>
    </location>
</feature>